<dbReference type="PANTHER" id="PTHR36688">
    <property type="entry name" value="ENDO/EXONUCLEASE/PHOSPHATASE DOMAIN-CONTAINING PROTEIN"/>
    <property type="match status" value="1"/>
</dbReference>
<dbReference type="EMBL" id="GEZM01062062">
    <property type="protein sequence ID" value="JAV70077.1"/>
    <property type="molecule type" value="Transcribed_RNA"/>
</dbReference>
<proteinExistence type="predicted"/>
<dbReference type="InterPro" id="IPR052560">
    <property type="entry name" value="RdDP_mobile_element"/>
</dbReference>
<accession>A0A1Y1LGD1</accession>
<dbReference type="PANTHER" id="PTHR36688:SF2">
    <property type="entry name" value="ENDONUCLEASE_EXONUCLEASE_PHOSPHATASE DOMAIN-CONTAINING PROTEIN"/>
    <property type="match status" value="1"/>
</dbReference>
<dbReference type="AlphaFoldDB" id="A0A1Y1LGD1"/>
<evidence type="ECO:0000313" key="2">
    <source>
        <dbReference type="EMBL" id="JAV70077.1"/>
    </source>
</evidence>
<protein>
    <recommendedName>
        <fullName evidence="1">Endonuclease/exonuclease/phosphatase domain-containing protein</fullName>
    </recommendedName>
</protein>
<reference evidence="2" key="1">
    <citation type="journal article" date="2016" name="Sci. Rep.">
        <title>Molecular characterization of firefly nuptial gifts: a multi-omics approach sheds light on postcopulatory sexual selection.</title>
        <authorList>
            <person name="Al-Wathiqui N."/>
            <person name="Fallon T.R."/>
            <person name="South A."/>
            <person name="Weng J.K."/>
            <person name="Lewis S.M."/>
        </authorList>
    </citation>
    <scope>NUCLEOTIDE SEQUENCE</scope>
</reference>
<evidence type="ECO:0000259" key="1">
    <source>
        <dbReference type="Pfam" id="PF14529"/>
    </source>
</evidence>
<feature type="domain" description="Endonuclease/exonuclease/phosphatase" evidence="1">
    <location>
        <begin position="99"/>
        <end position="211"/>
    </location>
</feature>
<dbReference type="InterPro" id="IPR036691">
    <property type="entry name" value="Endo/exonu/phosph_ase_sf"/>
</dbReference>
<name>A0A1Y1LGD1_PHOPY</name>
<dbReference type="Gene3D" id="3.60.10.10">
    <property type="entry name" value="Endonuclease/exonuclease/phosphatase"/>
    <property type="match status" value="1"/>
</dbReference>
<dbReference type="GO" id="GO:0003824">
    <property type="term" value="F:catalytic activity"/>
    <property type="evidence" value="ECO:0007669"/>
    <property type="project" value="InterPro"/>
</dbReference>
<dbReference type="InterPro" id="IPR005135">
    <property type="entry name" value="Endo/exonuclease/phosphatase"/>
</dbReference>
<organism evidence="2">
    <name type="scientific">Photinus pyralis</name>
    <name type="common">Common eastern firefly</name>
    <name type="synonym">Lampyris pyralis</name>
    <dbReference type="NCBI Taxonomy" id="7054"/>
    <lineage>
        <taxon>Eukaryota</taxon>
        <taxon>Metazoa</taxon>
        <taxon>Ecdysozoa</taxon>
        <taxon>Arthropoda</taxon>
        <taxon>Hexapoda</taxon>
        <taxon>Insecta</taxon>
        <taxon>Pterygota</taxon>
        <taxon>Neoptera</taxon>
        <taxon>Endopterygota</taxon>
        <taxon>Coleoptera</taxon>
        <taxon>Polyphaga</taxon>
        <taxon>Elateriformia</taxon>
        <taxon>Elateroidea</taxon>
        <taxon>Lampyridae</taxon>
        <taxon>Lampyrinae</taxon>
        <taxon>Photinus</taxon>
    </lineage>
</organism>
<dbReference type="SUPFAM" id="SSF56219">
    <property type="entry name" value="DNase I-like"/>
    <property type="match status" value="1"/>
</dbReference>
<dbReference type="Pfam" id="PF14529">
    <property type="entry name" value="Exo_endo_phos_2"/>
    <property type="match status" value="1"/>
</dbReference>
<sequence>MDEAIIHWNCNGIIHHLCEFKLLLQEKDPFCVCLQETHLRPGQPYSLRNYSIVRKDLNTGQRAHGGVAIIIKEHFPFNQIQVNTPLQVVAIQILIPIKITICSIYLAPDEQVHTANIWNVVRQLPTPFIIVGDFNAHNPLWGSTRLDNRGEAVENLLESRDITLLNNGSATHIAARSGAFSAIDLAISSSAISDMLRWTVLEDLYNSDHYPCEVKKNTAKTNQQISRYWILSRANWEQFENKVLMAVEGQFEVSIELITNIIQQAANESIPIGGGETMRRRVPWWNAEIATAIKEKKRALHVYKRVPVVENLIVYKRARARSRRLMLDSRRKSWTEYVSSLMTDSPPSEVWNKVRAIKGRSSHRQITHLRTNGADITTNSMEIANTMVQYFANISSTENYSADFKLIKLEREVALNFEGDNDLAYNAPFQFFELEEALKYAKKSAPGPDMINYQMIQHLPARVKQALLAIYNKLWQEGDYPTVGNQR</sequence>